<proteinExistence type="predicted"/>
<dbReference type="EMBL" id="JBBNOP010000001">
    <property type="protein sequence ID" value="MEQ3361396.1"/>
    <property type="molecule type" value="Genomic_DNA"/>
</dbReference>
<organism evidence="3 4">
    <name type="scientific">Raoultibacter massiliensis</name>
    <dbReference type="NCBI Taxonomy" id="1852371"/>
    <lineage>
        <taxon>Bacteria</taxon>
        <taxon>Bacillati</taxon>
        <taxon>Actinomycetota</taxon>
        <taxon>Coriobacteriia</taxon>
        <taxon>Eggerthellales</taxon>
        <taxon>Eggerthellaceae</taxon>
        <taxon>Raoultibacter</taxon>
    </lineage>
</organism>
<evidence type="ECO:0000256" key="1">
    <source>
        <dbReference type="SAM" id="MobiDB-lite"/>
    </source>
</evidence>
<keyword evidence="4" id="KW-1185">Reference proteome</keyword>
<dbReference type="Proteomes" id="UP001487305">
    <property type="component" value="Unassembled WGS sequence"/>
</dbReference>
<evidence type="ECO:0000313" key="3">
    <source>
        <dbReference type="EMBL" id="MEQ3361396.1"/>
    </source>
</evidence>
<feature type="chain" id="PRO_5045531965" evidence="2">
    <location>
        <begin position="30"/>
        <end position="268"/>
    </location>
</feature>
<gene>
    <name evidence="3" type="ORF">AAA083_00235</name>
</gene>
<reference evidence="3 4" key="1">
    <citation type="submission" date="2024-04" db="EMBL/GenBank/DDBJ databases">
        <title>Human intestinal bacterial collection.</title>
        <authorList>
            <person name="Pauvert C."/>
            <person name="Hitch T.C.A."/>
            <person name="Clavel T."/>
        </authorList>
    </citation>
    <scope>NUCLEOTIDE SEQUENCE [LARGE SCALE GENOMIC DNA]</scope>
    <source>
        <strain evidence="3 4">CLA-KB-H42</strain>
    </source>
</reference>
<accession>A0ABV1J8J2</accession>
<protein>
    <submittedName>
        <fullName evidence="3">Uncharacterized protein</fullName>
    </submittedName>
</protein>
<name>A0ABV1J8J2_9ACTN</name>
<evidence type="ECO:0000313" key="4">
    <source>
        <dbReference type="Proteomes" id="UP001487305"/>
    </source>
</evidence>
<feature type="region of interest" description="Disordered" evidence="1">
    <location>
        <begin position="33"/>
        <end position="90"/>
    </location>
</feature>
<feature type="compositionally biased region" description="Polar residues" evidence="1">
    <location>
        <begin position="66"/>
        <end position="87"/>
    </location>
</feature>
<evidence type="ECO:0000256" key="2">
    <source>
        <dbReference type="SAM" id="SignalP"/>
    </source>
</evidence>
<keyword evidence="2" id="KW-0732">Signal</keyword>
<feature type="signal peptide" evidence="2">
    <location>
        <begin position="1"/>
        <end position="29"/>
    </location>
</feature>
<comment type="caution">
    <text evidence="3">The sequence shown here is derived from an EMBL/GenBank/DDBJ whole genome shotgun (WGS) entry which is preliminary data.</text>
</comment>
<feature type="compositionally biased region" description="Basic and acidic residues" evidence="1">
    <location>
        <begin position="49"/>
        <end position="63"/>
    </location>
</feature>
<dbReference type="RefSeq" id="WP_102375654.1">
    <property type="nucleotide sequence ID" value="NZ_JBBNOP010000001.1"/>
</dbReference>
<sequence length="268" mass="28574">MKSTVLKTTRASLAAFLAGLMLIALPLFGCSAPAEEPQKEPEPVESPDPVEKQDDANKDDAAKDGATSNSSEPALTGAISPTDTSAESPAPIGQAVELGIYSTGDKLYHAVYASIDKVTTTTEDSAYVEQCFADHNAVAPDFMQIDLANAELPDDVEICIVDYTVTVPEDFNAGEFGLSNVQQTLKASNPEGGGIPTKGGSYVGMGMVDELETEADAKYFPGNTYKLRGYFAMVKGYEDYVFDVMTYPEGTDSEDISGKSIYAYFAAR</sequence>